<evidence type="ECO:0000313" key="3">
    <source>
        <dbReference type="EMBL" id="TGL57448.1"/>
    </source>
</evidence>
<proteinExistence type="predicted"/>
<feature type="region of interest" description="Disordered" evidence="2">
    <location>
        <begin position="64"/>
        <end position="103"/>
    </location>
</feature>
<keyword evidence="4" id="KW-1185">Reference proteome</keyword>
<evidence type="ECO:0000256" key="1">
    <source>
        <dbReference type="SAM" id="Coils"/>
    </source>
</evidence>
<name>A0A4R9K0I3_9LEPT</name>
<accession>A0A4R9K0I3</accession>
<dbReference type="Proteomes" id="UP000297693">
    <property type="component" value="Unassembled WGS sequence"/>
</dbReference>
<reference evidence="3" key="1">
    <citation type="journal article" date="2019" name="PLoS Negl. Trop. Dis.">
        <title>Revisiting the worldwide diversity of Leptospira species in the environment.</title>
        <authorList>
            <person name="Vincent A.T."/>
            <person name="Schiettekatte O."/>
            <person name="Bourhy P."/>
            <person name="Veyrier F.J."/>
            <person name="Picardeau M."/>
        </authorList>
    </citation>
    <scope>NUCLEOTIDE SEQUENCE [LARGE SCALE GENOMIC DNA]</scope>
    <source>
        <strain evidence="3">201702476</strain>
    </source>
</reference>
<evidence type="ECO:0000313" key="4">
    <source>
        <dbReference type="Proteomes" id="UP000297693"/>
    </source>
</evidence>
<gene>
    <name evidence="3" type="ORF">EHQ58_14285</name>
</gene>
<dbReference type="OrthoDB" id="344539at2"/>
<evidence type="ECO:0000256" key="2">
    <source>
        <dbReference type="SAM" id="MobiDB-lite"/>
    </source>
</evidence>
<feature type="compositionally biased region" description="Basic and acidic residues" evidence="2">
    <location>
        <begin position="90"/>
        <end position="103"/>
    </location>
</feature>
<sequence length="103" mass="11892">MKAKVAHLFKKLEEIERDSAELKKMADRIAEDREYSPILRESFISEMAKLEDQKSDILRVSVSHVSPQKSEAKDMSVTQIMDPSVSEPPALEKKKTDKQIRKY</sequence>
<comment type="caution">
    <text evidence="3">The sequence shown here is derived from an EMBL/GenBank/DDBJ whole genome shotgun (WGS) entry which is preliminary data.</text>
</comment>
<organism evidence="3 4">
    <name type="scientific">Leptospira ognonensis</name>
    <dbReference type="NCBI Taxonomy" id="2484945"/>
    <lineage>
        <taxon>Bacteria</taxon>
        <taxon>Pseudomonadati</taxon>
        <taxon>Spirochaetota</taxon>
        <taxon>Spirochaetia</taxon>
        <taxon>Leptospirales</taxon>
        <taxon>Leptospiraceae</taxon>
        <taxon>Leptospira</taxon>
    </lineage>
</organism>
<dbReference type="EMBL" id="RQGD01000035">
    <property type="protein sequence ID" value="TGL57448.1"/>
    <property type="molecule type" value="Genomic_DNA"/>
</dbReference>
<protein>
    <submittedName>
        <fullName evidence="3">Uncharacterized protein</fullName>
    </submittedName>
</protein>
<dbReference type="AlphaFoldDB" id="A0A4R9K0I3"/>
<keyword evidence="1" id="KW-0175">Coiled coil</keyword>
<dbReference type="RefSeq" id="WP_135624569.1">
    <property type="nucleotide sequence ID" value="NZ_RQGD01000035.1"/>
</dbReference>
<feature type="coiled-coil region" evidence="1">
    <location>
        <begin position="5"/>
        <end position="32"/>
    </location>
</feature>